<comment type="caution">
    <text evidence="11">The sequence shown here is derived from an EMBL/GenBank/DDBJ whole genome shotgun (WGS) entry which is preliminary data.</text>
</comment>
<organism evidence="11">
    <name type="scientific">Thermosulfidibacter takaii</name>
    <dbReference type="NCBI Taxonomy" id="412593"/>
    <lineage>
        <taxon>Bacteria</taxon>
        <taxon>Pseudomonadati</taxon>
        <taxon>Thermosulfidibacterota</taxon>
        <taxon>Thermosulfidibacteria</taxon>
        <taxon>Thermosulfidibacterales</taxon>
        <taxon>Thermosulfidibacteraceae</taxon>
    </lineage>
</organism>
<dbReference type="Proteomes" id="UP000885690">
    <property type="component" value="Unassembled WGS sequence"/>
</dbReference>
<dbReference type="InterPro" id="IPR022281">
    <property type="entry name" value="ATP-dep_Prtase_HsIV_su"/>
</dbReference>
<keyword evidence="8 10" id="KW-0378">Hydrolase</keyword>
<evidence type="ECO:0000256" key="6">
    <source>
        <dbReference type="ARBA" id="ARBA00022698"/>
    </source>
</evidence>
<gene>
    <name evidence="10 11" type="primary">hslV</name>
    <name evidence="11" type="ORF">ENF32_05020</name>
</gene>
<comment type="activity regulation">
    <text evidence="10">Allosterically activated by HslU binding.</text>
</comment>
<dbReference type="EMBL" id="DQWS01000185">
    <property type="protein sequence ID" value="HDD53411.1"/>
    <property type="molecule type" value="Genomic_DNA"/>
</dbReference>
<evidence type="ECO:0000256" key="8">
    <source>
        <dbReference type="ARBA" id="ARBA00022801"/>
    </source>
</evidence>
<evidence type="ECO:0000256" key="9">
    <source>
        <dbReference type="ARBA" id="ARBA00023053"/>
    </source>
</evidence>
<accession>A0A7C0U711</accession>
<dbReference type="NCBIfam" id="TIGR03692">
    <property type="entry name" value="ATP_dep_HslV"/>
    <property type="match status" value="1"/>
</dbReference>
<dbReference type="GO" id="GO:0004298">
    <property type="term" value="F:threonine-type endopeptidase activity"/>
    <property type="evidence" value="ECO:0007669"/>
    <property type="project" value="UniProtKB-KW"/>
</dbReference>
<dbReference type="CDD" id="cd01913">
    <property type="entry name" value="protease_HslV"/>
    <property type="match status" value="1"/>
</dbReference>
<evidence type="ECO:0000256" key="3">
    <source>
        <dbReference type="ARBA" id="ARBA00022490"/>
    </source>
</evidence>
<dbReference type="PANTHER" id="PTHR32194">
    <property type="entry name" value="METALLOPROTEASE TLDD"/>
    <property type="match status" value="1"/>
</dbReference>
<comment type="catalytic activity">
    <reaction evidence="10">
        <text>ATP-dependent cleavage of peptide bonds with broad specificity.</text>
        <dbReference type="EC" id="3.4.25.2"/>
    </reaction>
</comment>
<comment type="function">
    <text evidence="10">Protease subunit of a proteasome-like degradation complex believed to be a general protein degrading machinery.</text>
</comment>
<protein>
    <recommendedName>
        <fullName evidence="10">ATP-dependent protease subunit HslV</fullName>
        <ecNumber evidence="10">3.4.25.2</ecNumber>
    </recommendedName>
</protein>
<feature type="binding site" evidence="10">
    <location>
        <position position="165"/>
    </location>
    <ligand>
        <name>Na(+)</name>
        <dbReference type="ChEBI" id="CHEBI:29101"/>
    </ligand>
</feature>
<dbReference type="PANTHER" id="PTHR32194:SF0">
    <property type="entry name" value="ATP-DEPENDENT PROTEASE SUBUNIT HSLV"/>
    <property type="match status" value="1"/>
</dbReference>
<keyword evidence="9 10" id="KW-0915">Sodium</keyword>
<evidence type="ECO:0000256" key="4">
    <source>
        <dbReference type="ARBA" id="ARBA00022533"/>
    </source>
</evidence>
<evidence type="ECO:0000256" key="7">
    <source>
        <dbReference type="ARBA" id="ARBA00022723"/>
    </source>
</evidence>
<keyword evidence="4 10" id="KW-0021">Allosteric enzyme</keyword>
<comment type="similarity">
    <text evidence="2 10">Belongs to the peptidase T1B family. HslV subfamily.</text>
</comment>
<dbReference type="AlphaFoldDB" id="A0A7C0U711"/>
<feature type="binding site" evidence="10">
    <location>
        <position position="162"/>
    </location>
    <ligand>
        <name>Na(+)</name>
        <dbReference type="ChEBI" id="CHEBI:29101"/>
    </ligand>
</feature>
<dbReference type="GO" id="GO:0005839">
    <property type="term" value="C:proteasome core complex"/>
    <property type="evidence" value="ECO:0007669"/>
    <property type="project" value="InterPro"/>
</dbReference>
<evidence type="ECO:0000256" key="10">
    <source>
        <dbReference type="HAMAP-Rule" id="MF_00248"/>
    </source>
</evidence>
<dbReference type="HAMAP" id="MF_00248">
    <property type="entry name" value="HslV"/>
    <property type="match status" value="1"/>
</dbReference>
<dbReference type="PROSITE" id="PS51476">
    <property type="entry name" value="PROTEASOME_BETA_2"/>
    <property type="match status" value="1"/>
</dbReference>
<dbReference type="SUPFAM" id="SSF56235">
    <property type="entry name" value="N-terminal nucleophile aminohydrolases (Ntn hydrolases)"/>
    <property type="match status" value="1"/>
</dbReference>
<comment type="subunit">
    <text evidence="10">A double ring-shaped homohexamer of HslV is capped on each side by a ring-shaped HslU homohexamer. The assembly of the HslU/HslV complex is dependent on binding of ATP.</text>
</comment>
<proteinExistence type="inferred from homology"/>
<evidence type="ECO:0000313" key="11">
    <source>
        <dbReference type="EMBL" id="HDD53411.1"/>
    </source>
</evidence>
<keyword evidence="7 10" id="KW-0479">Metal-binding</keyword>
<reference evidence="11" key="1">
    <citation type="journal article" date="2020" name="mSystems">
        <title>Genome- and Community-Level Interaction Insights into Carbon Utilization and Element Cycling Functions of Hydrothermarchaeota in Hydrothermal Sediment.</title>
        <authorList>
            <person name="Zhou Z."/>
            <person name="Liu Y."/>
            <person name="Xu W."/>
            <person name="Pan J."/>
            <person name="Luo Z.H."/>
            <person name="Li M."/>
        </authorList>
    </citation>
    <scope>NUCLEOTIDE SEQUENCE [LARGE SCALE GENOMIC DNA]</scope>
    <source>
        <strain evidence="11">HyVt-115</strain>
    </source>
</reference>
<sequence length="177" mass="18965">MRELKGTTIVAVRKGNKVAVAGDGQVTLGTTVIKAKAKKVRKIFQDRVIVGFAGASADALTLLVRLEEKLQGYGGNLARAAVELAKDWRTDRTLRRLEAFIIAADQEKSFLISGTGDVIEPDDGVMAIGSGGPYALAAARALITHTQMSPREIALEALRIASSICVYTNREVVVEEL</sequence>
<dbReference type="InterPro" id="IPR029055">
    <property type="entry name" value="Ntn_hydrolases_N"/>
</dbReference>
<dbReference type="GO" id="GO:0051603">
    <property type="term" value="P:proteolysis involved in protein catabolic process"/>
    <property type="evidence" value="ECO:0007669"/>
    <property type="project" value="InterPro"/>
</dbReference>
<evidence type="ECO:0000256" key="1">
    <source>
        <dbReference type="ARBA" id="ARBA00004496"/>
    </source>
</evidence>
<name>A0A7C0U711_9BACT</name>
<dbReference type="Pfam" id="PF00227">
    <property type="entry name" value="Proteasome"/>
    <property type="match status" value="1"/>
</dbReference>
<evidence type="ECO:0000256" key="2">
    <source>
        <dbReference type="ARBA" id="ARBA00006053"/>
    </source>
</evidence>
<dbReference type="GO" id="GO:0046872">
    <property type="term" value="F:metal ion binding"/>
    <property type="evidence" value="ECO:0007669"/>
    <property type="project" value="UniProtKB-KW"/>
</dbReference>
<feature type="active site" evidence="10">
    <location>
        <position position="7"/>
    </location>
</feature>
<keyword evidence="5 10" id="KW-0645">Protease</keyword>
<dbReference type="InterPro" id="IPR001353">
    <property type="entry name" value="Proteasome_sua/b"/>
</dbReference>
<dbReference type="EC" id="3.4.25.2" evidence="10"/>
<dbReference type="NCBIfam" id="NF003964">
    <property type="entry name" value="PRK05456.1"/>
    <property type="match status" value="1"/>
</dbReference>
<dbReference type="Gene3D" id="3.60.20.10">
    <property type="entry name" value="Glutamine Phosphoribosylpyrophosphate, subunit 1, domain 1"/>
    <property type="match status" value="1"/>
</dbReference>
<keyword evidence="3 10" id="KW-0963">Cytoplasm</keyword>
<dbReference type="PIRSF" id="PIRSF039093">
    <property type="entry name" value="HslV"/>
    <property type="match status" value="1"/>
</dbReference>
<dbReference type="InterPro" id="IPR023333">
    <property type="entry name" value="Proteasome_suB-type"/>
</dbReference>
<dbReference type="GO" id="GO:0009376">
    <property type="term" value="C:HslUV protease complex"/>
    <property type="evidence" value="ECO:0007669"/>
    <property type="project" value="UniProtKB-UniRule"/>
</dbReference>
<keyword evidence="6 10" id="KW-0888">Threonine protease</keyword>
<evidence type="ECO:0000256" key="5">
    <source>
        <dbReference type="ARBA" id="ARBA00022670"/>
    </source>
</evidence>
<feature type="binding site" evidence="10">
    <location>
        <position position="168"/>
    </location>
    <ligand>
        <name>Na(+)</name>
        <dbReference type="ChEBI" id="CHEBI:29101"/>
    </ligand>
</feature>
<comment type="subcellular location">
    <subcellularLocation>
        <location evidence="1 10">Cytoplasm</location>
    </subcellularLocation>
</comment>